<name>A0A067T272_GALM3</name>
<keyword evidence="2" id="KW-0472">Membrane</keyword>
<dbReference type="EMBL" id="KL142377">
    <property type="protein sequence ID" value="KDR77241.1"/>
    <property type="molecule type" value="Genomic_DNA"/>
</dbReference>
<reference evidence="4" key="1">
    <citation type="journal article" date="2014" name="Proc. Natl. Acad. Sci. U.S.A.">
        <title>Extensive sampling of basidiomycete genomes demonstrates inadequacy of the white-rot/brown-rot paradigm for wood decay fungi.</title>
        <authorList>
            <person name="Riley R."/>
            <person name="Salamov A.A."/>
            <person name="Brown D.W."/>
            <person name="Nagy L.G."/>
            <person name="Floudas D."/>
            <person name="Held B.W."/>
            <person name="Levasseur A."/>
            <person name="Lombard V."/>
            <person name="Morin E."/>
            <person name="Otillar R."/>
            <person name="Lindquist E.A."/>
            <person name="Sun H."/>
            <person name="LaButti K.M."/>
            <person name="Schmutz J."/>
            <person name="Jabbour D."/>
            <person name="Luo H."/>
            <person name="Baker S.E."/>
            <person name="Pisabarro A.G."/>
            <person name="Walton J.D."/>
            <person name="Blanchette R.A."/>
            <person name="Henrissat B."/>
            <person name="Martin F."/>
            <person name="Cullen D."/>
            <person name="Hibbett D.S."/>
            <person name="Grigoriev I.V."/>
        </authorList>
    </citation>
    <scope>NUCLEOTIDE SEQUENCE [LARGE SCALE GENOMIC DNA]</scope>
    <source>
        <strain evidence="4">CBS 339.88</strain>
    </source>
</reference>
<dbReference type="HOGENOM" id="CLU_060402_0_0_1"/>
<dbReference type="STRING" id="685588.A0A067T272"/>
<accession>A0A067T272</accession>
<organism evidence="3 4">
    <name type="scientific">Galerina marginata (strain CBS 339.88)</name>
    <dbReference type="NCBI Taxonomy" id="685588"/>
    <lineage>
        <taxon>Eukaryota</taxon>
        <taxon>Fungi</taxon>
        <taxon>Dikarya</taxon>
        <taxon>Basidiomycota</taxon>
        <taxon>Agaricomycotina</taxon>
        <taxon>Agaricomycetes</taxon>
        <taxon>Agaricomycetidae</taxon>
        <taxon>Agaricales</taxon>
        <taxon>Agaricineae</taxon>
        <taxon>Strophariaceae</taxon>
        <taxon>Galerina</taxon>
    </lineage>
</organism>
<dbReference type="OrthoDB" id="372395at2759"/>
<proteinExistence type="predicted"/>
<feature type="transmembrane region" description="Helical" evidence="2">
    <location>
        <begin position="400"/>
        <end position="417"/>
    </location>
</feature>
<gene>
    <name evidence="3" type="ORF">GALMADRAFT_66474</name>
</gene>
<evidence type="ECO:0008006" key="5">
    <source>
        <dbReference type="Google" id="ProtNLM"/>
    </source>
</evidence>
<evidence type="ECO:0000313" key="3">
    <source>
        <dbReference type="EMBL" id="KDR77241.1"/>
    </source>
</evidence>
<evidence type="ECO:0000313" key="4">
    <source>
        <dbReference type="Proteomes" id="UP000027222"/>
    </source>
</evidence>
<dbReference type="AlphaFoldDB" id="A0A067T272"/>
<evidence type="ECO:0000256" key="2">
    <source>
        <dbReference type="SAM" id="Phobius"/>
    </source>
</evidence>
<feature type="region of interest" description="Disordered" evidence="1">
    <location>
        <begin position="304"/>
        <end position="334"/>
    </location>
</feature>
<dbReference type="Proteomes" id="UP000027222">
    <property type="component" value="Unassembled WGS sequence"/>
</dbReference>
<keyword evidence="2" id="KW-1133">Transmembrane helix</keyword>
<keyword evidence="2" id="KW-0812">Transmembrane</keyword>
<keyword evidence="4" id="KW-1185">Reference proteome</keyword>
<protein>
    <recommendedName>
        <fullName evidence="5">Phosphatidylglycerol lysyltransferase C-terminal domain-containing protein</fullName>
    </recommendedName>
</protein>
<evidence type="ECO:0000256" key="1">
    <source>
        <dbReference type="SAM" id="MobiDB-lite"/>
    </source>
</evidence>
<sequence>MNECPTGCVFGSHDHAAHRELEAASREHLATPPPGIFTSSSPAYKREEIPVPDLIARYGNSSATAWLDSHRYKIWRPSQPIPESEFTPVQGYIQKDPFIFAWGNPLVSSPRALEKTARAFIAFAEASHLHPIWSCVDHDLETVLAGFALGWVTVSCIFEEVMDPAHVLDLANSEHAADVIGDLAKNLHSAEIEHVEVDEVKKGGWNEKDREGVEKGIKEWKAHKHGMELKTMTLNPWTDEPHRRYWVAKRHHKVLGVAILSQTSPMSWQIVNCLTFRHAAHGTSETLVYTALKDLYTEREEHIRTATPASPVVEPRTDARSPDSEENAPEAQLNRTTNRLSVTFGIAASDHLEPGHNLSGWKVNVLSKTYHAVSGVMSLNHTVEFTKEFGTEREPMYVCYPANGFGFMAIGALIIALRK</sequence>